<name>A0A7N2LDJ0_QUELO</name>
<organism evidence="4 5">
    <name type="scientific">Quercus lobata</name>
    <name type="common">Valley oak</name>
    <dbReference type="NCBI Taxonomy" id="97700"/>
    <lineage>
        <taxon>Eukaryota</taxon>
        <taxon>Viridiplantae</taxon>
        <taxon>Streptophyta</taxon>
        <taxon>Embryophyta</taxon>
        <taxon>Tracheophyta</taxon>
        <taxon>Spermatophyta</taxon>
        <taxon>Magnoliopsida</taxon>
        <taxon>eudicotyledons</taxon>
        <taxon>Gunneridae</taxon>
        <taxon>Pentapetalae</taxon>
        <taxon>rosids</taxon>
        <taxon>fabids</taxon>
        <taxon>Fagales</taxon>
        <taxon>Fagaceae</taxon>
        <taxon>Quercus</taxon>
    </lineage>
</organism>
<proteinExistence type="predicted"/>
<dbReference type="Proteomes" id="UP000594261">
    <property type="component" value="Chromosome 4"/>
</dbReference>
<reference evidence="4 5" key="1">
    <citation type="journal article" date="2016" name="G3 (Bethesda)">
        <title>First Draft Assembly and Annotation of the Genome of a California Endemic Oak Quercus lobata Nee (Fagaceae).</title>
        <authorList>
            <person name="Sork V.L."/>
            <person name="Fitz-Gibbon S.T."/>
            <person name="Puiu D."/>
            <person name="Crepeau M."/>
            <person name="Gugger P.F."/>
            <person name="Sherman R."/>
            <person name="Stevens K."/>
            <person name="Langley C.H."/>
            <person name="Pellegrini M."/>
            <person name="Salzberg S.L."/>
        </authorList>
    </citation>
    <scope>NUCLEOTIDE SEQUENCE [LARGE SCALE GENOMIC DNA]</scope>
    <source>
        <strain evidence="4 5">cv. SW786</strain>
    </source>
</reference>
<protein>
    <recommendedName>
        <fullName evidence="3">C-JID domain-containing protein</fullName>
    </recommendedName>
</protein>
<accession>A0A7N2LDJ0</accession>
<dbReference type="EnsemblPlants" id="QL04p027965:mrna">
    <property type="protein sequence ID" value="QL04p027965:mrna"/>
    <property type="gene ID" value="QL04p027965"/>
</dbReference>
<feature type="domain" description="C-JID" evidence="3">
    <location>
        <begin position="203"/>
        <end position="342"/>
    </location>
</feature>
<keyword evidence="2" id="KW-0677">Repeat</keyword>
<evidence type="ECO:0000313" key="5">
    <source>
        <dbReference type="Proteomes" id="UP000594261"/>
    </source>
</evidence>
<dbReference type="InParanoid" id="A0A7N2LDJ0"/>
<feature type="domain" description="C-JID" evidence="3">
    <location>
        <begin position="46"/>
        <end position="158"/>
    </location>
</feature>
<sequence>MVQKCALHLLYQHDQVQFEQELRHCNDLILEQREDFDQCRVYNSCFPLREILEWFSHQSDEPPVTIPLPPNVFNDNTWMGLVLCASIAVEANPTAILDIQNLETTYNLICHLETNVECVEPLHVHHITEEDLKLLQQGAIDFPGLVQKSGFHLLYKHDEVEFKETIRQCMALFSNEQANETNTQLGKSDLLDFDQCRVYKSCFPLREIPEWFSHQSNEAPVTIPLPPNAYNDSNWMGLALCAYVAIEANLDAFLDIQNSETSYNLISHLETSIECAEPLHVHHITKEDLKLLQQGGFIWLSYIPRGSYRDSLNQSSWIEASVVVDFPGLVQKCGFHLLYKHDEVEFKETIRQWVTLFSNEDKIDEILLGKTENFDELMAVAAEARYVEDAKEKI</sequence>
<dbReference type="EMBL" id="LRBV02000004">
    <property type="status" value="NOT_ANNOTATED_CDS"/>
    <property type="molecule type" value="Genomic_DNA"/>
</dbReference>
<keyword evidence="5" id="KW-1185">Reference proteome</keyword>
<dbReference type="Pfam" id="PF20160">
    <property type="entry name" value="C-JID"/>
    <property type="match status" value="2"/>
</dbReference>
<reference evidence="4" key="2">
    <citation type="submission" date="2021-01" db="UniProtKB">
        <authorList>
            <consortium name="EnsemblPlants"/>
        </authorList>
    </citation>
    <scope>IDENTIFICATION</scope>
</reference>
<evidence type="ECO:0000259" key="3">
    <source>
        <dbReference type="Pfam" id="PF20160"/>
    </source>
</evidence>
<evidence type="ECO:0000256" key="2">
    <source>
        <dbReference type="ARBA" id="ARBA00022737"/>
    </source>
</evidence>
<dbReference type="InterPro" id="IPR045344">
    <property type="entry name" value="C-JID"/>
</dbReference>
<keyword evidence="1" id="KW-0433">Leucine-rich repeat</keyword>
<evidence type="ECO:0000313" key="4">
    <source>
        <dbReference type="EnsemblPlants" id="QL04p027965:mrna"/>
    </source>
</evidence>
<dbReference type="AlphaFoldDB" id="A0A7N2LDJ0"/>
<dbReference type="Gramene" id="QL04p027965:mrna">
    <property type="protein sequence ID" value="QL04p027965:mrna"/>
    <property type="gene ID" value="QL04p027965"/>
</dbReference>
<evidence type="ECO:0000256" key="1">
    <source>
        <dbReference type="ARBA" id="ARBA00022614"/>
    </source>
</evidence>